<protein>
    <submittedName>
        <fullName evidence="2">LALA0S11e00936g1_1</fullName>
    </submittedName>
</protein>
<organism evidence="2 3">
    <name type="scientific">Lachancea lanzarotensis</name>
    <dbReference type="NCBI Taxonomy" id="1245769"/>
    <lineage>
        <taxon>Eukaryota</taxon>
        <taxon>Fungi</taxon>
        <taxon>Dikarya</taxon>
        <taxon>Ascomycota</taxon>
        <taxon>Saccharomycotina</taxon>
        <taxon>Saccharomycetes</taxon>
        <taxon>Saccharomycetales</taxon>
        <taxon>Saccharomycetaceae</taxon>
        <taxon>Lachancea</taxon>
    </lineage>
</organism>
<keyword evidence="1" id="KW-1133">Transmembrane helix</keyword>
<dbReference type="AlphaFoldDB" id="A0A0C7N8R2"/>
<keyword evidence="1" id="KW-0812">Transmembrane</keyword>
<sequence>MGSMYAIRFATQFSKDEDPNCDPISTTFRGGLFRNIFESRGGRRKSLHATRKTHCTCMMHISICMHDATKTIYMHMHKPHKWQGGLKIANMHYRVSVKAWVRAEATLYAENVNNRVSVFVFLLGKWFLHDPAGFSRVFVMLAITPLYLWTLLAAGKKEYISTREFRNFKERLRVTFER</sequence>
<keyword evidence="3" id="KW-1185">Reference proteome</keyword>
<dbReference type="GeneID" id="34687845"/>
<name>A0A0C7N8R2_9SACH</name>
<gene>
    <name evidence="2" type="ORF">LALA0_S11e00936g</name>
</gene>
<proteinExistence type="predicted"/>
<evidence type="ECO:0000256" key="1">
    <source>
        <dbReference type="SAM" id="Phobius"/>
    </source>
</evidence>
<evidence type="ECO:0000313" key="2">
    <source>
        <dbReference type="EMBL" id="CEP64297.1"/>
    </source>
</evidence>
<dbReference type="Proteomes" id="UP000054304">
    <property type="component" value="Unassembled WGS sequence"/>
</dbReference>
<dbReference type="RefSeq" id="XP_022630505.1">
    <property type="nucleotide sequence ID" value="XM_022775123.1"/>
</dbReference>
<reference evidence="2 3" key="1">
    <citation type="submission" date="2014-12" db="EMBL/GenBank/DDBJ databases">
        <authorList>
            <person name="Neuveglise Cecile"/>
        </authorList>
    </citation>
    <scope>NUCLEOTIDE SEQUENCE [LARGE SCALE GENOMIC DNA]</scope>
    <source>
        <strain evidence="2 3">CBS 12615</strain>
    </source>
</reference>
<dbReference type="EMBL" id="LN736370">
    <property type="protein sequence ID" value="CEP64297.1"/>
    <property type="molecule type" value="Genomic_DNA"/>
</dbReference>
<feature type="transmembrane region" description="Helical" evidence="1">
    <location>
        <begin position="134"/>
        <end position="154"/>
    </location>
</feature>
<accession>A0A0C7N8R2</accession>
<keyword evidence="1" id="KW-0472">Membrane</keyword>
<evidence type="ECO:0000313" key="3">
    <source>
        <dbReference type="Proteomes" id="UP000054304"/>
    </source>
</evidence>
<dbReference type="HOGENOM" id="CLU_1510874_0_0_1"/>